<name>A0A1I7UAP6_9PELO</name>
<accession>A0A1I7UAP6</accession>
<evidence type="ECO:0000256" key="1">
    <source>
        <dbReference type="SAM" id="MobiDB-lite"/>
    </source>
</evidence>
<evidence type="ECO:0000313" key="2">
    <source>
        <dbReference type="Proteomes" id="UP000095282"/>
    </source>
</evidence>
<dbReference type="Proteomes" id="UP000095282">
    <property type="component" value="Unplaced"/>
</dbReference>
<evidence type="ECO:0000313" key="3">
    <source>
        <dbReference type="WBParaSite" id="Csp11.Scaffold629.g16576.t1"/>
    </source>
</evidence>
<keyword evidence="2" id="KW-1185">Reference proteome</keyword>
<proteinExistence type="predicted"/>
<organism evidence="2 3">
    <name type="scientific">Caenorhabditis tropicalis</name>
    <dbReference type="NCBI Taxonomy" id="1561998"/>
    <lineage>
        <taxon>Eukaryota</taxon>
        <taxon>Metazoa</taxon>
        <taxon>Ecdysozoa</taxon>
        <taxon>Nematoda</taxon>
        <taxon>Chromadorea</taxon>
        <taxon>Rhabditida</taxon>
        <taxon>Rhabditina</taxon>
        <taxon>Rhabditomorpha</taxon>
        <taxon>Rhabditoidea</taxon>
        <taxon>Rhabditidae</taxon>
        <taxon>Peloderinae</taxon>
        <taxon>Caenorhabditis</taxon>
    </lineage>
</organism>
<sequence>MANTLSEKQGARFTAVLFKFIHFGNELPPPGIIVVSSHTSSSSSTLSPPPRTKQNHLAESGCHRQH</sequence>
<reference evidence="3" key="1">
    <citation type="submission" date="2016-11" db="UniProtKB">
        <authorList>
            <consortium name="WormBaseParasite"/>
        </authorList>
    </citation>
    <scope>IDENTIFICATION</scope>
</reference>
<feature type="region of interest" description="Disordered" evidence="1">
    <location>
        <begin position="33"/>
        <end position="66"/>
    </location>
</feature>
<protein>
    <submittedName>
        <fullName evidence="3">Uncharacterized protein</fullName>
    </submittedName>
</protein>
<dbReference type="AlphaFoldDB" id="A0A1I7UAP6"/>
<dbReference type="WBParaSite" id="Csp11.Scaffold629.g16576.t1">
    <property type="protein sequence ID" value="Csp11.Scaffold629.g16576.t1"/>
    <property type="gene ID" value="Csp11.Scaffold629.g16576"/>
</dbReference>
<feature type="compositionally biased region" description="Low complexity" evidence="1">
    <location>
        <begin position="36"/>
        <end position="46"/>
    </location>
</feature>